<dbReference type="InterPro" id="IPR001623">
    <property type="entry name" value="DnaJ_domain"/>
</dbReference>
<dbReference type="Pfam" id="PF00226">
    <property type="entry name" value="DnaJ"/>
    <property type="match status" value="1"/>
</dbReference>
<reference evidence="3 4" key="1">
    <citation type="submission" date="2017-10" db="EMBL/GenBank/DDBJ databases">
        <title>Novel microbial diversity and functional potential in the marine mammal oral microbiome.</title>
        <authorList>
            <person name="Dudek N.K."/>
            <person name="Sun C.L."/>
            <person name="Burstein D."/>
            <person name="Kantor R.S."/>
            <person name="Aliaga Goltsman D.S."/>
            <person name="Bik E.M."/>
            <person name="Thomas B.C."/>
            <person name="Banfield J.F."/>
            <person name="Relman D.A."/>
        </authorList>
    </citation>
    <scope>NUCLEOTIDE SEQUENCE [LARGE SCALE GENOMIC DNA]</scope>
    <source>
        <strain evidence="3">DOLJORAL78_50_517</strain>
    </source>
</reference>
<dbReference type="Gene3D" id="1.10.287.110">
    <property type="entry name" value="DnaJ domain"/>
    <property type="match status" value="1"/>
</dbReference>
<dbReference type="EMBL" id="PDTV01000004">
    <property type="protein sequence ID" value="PIE83574.1"/>
    <property type="molecule type" value="Genomic_DNA"/>
</dbReference>
<dbReference type="Pfam" id="PF12339">
    <property type="entry name" value="DNAJ_related"/>
    <property type="match status" value="1"/>
</dbReference>
<dbReference type="Proteomes" id="UP000229278">
    <property type="component" value="Unassembled WGS sequence"/>
</dbReference>
<dbReference type="InterPro" id="IPR036869">
    <property type="entry name" value="J_dom_sf"/>
</dbReference>
<evidence type="ECO:0000259" key="2">
    <source>
        <dbReference type="PROSITE" id="PS50076"/>
    </source>
</evidence>
<keyword evidence="1" id="KW-0143">Chaperone</keyword>
<evidence type="ECO:0000256" key="1">
    <source>
        <dbReference type="ARBA" id="ARBA00023186"/>
    </source>
</evidence>
<evidence type="ECO:0000313" key="3">
    <source>
        <dbReference type="EMBL" id="PIE83574.1"/>
    </source>
</evidence>
<sequence length="207" mass="23706">MQGMIPSPKALDALERQLLGWLTRCQGGLSEHQLLKCLREDNPLFAEFTARDPLSLFRGHYLLFHTLYRLRDRLILERRGQLRIDPLRVILEPVGMETVWRCGQLDQRAPDIGFWYADPGRLLTVTAEDITQLLRQLNAIQRMGSDGRCAALAILELCDPVDDTTIKQQYRRLVMRYHPDRGGGDEQHLSTINAAFAVLIKKRCPAT</sequence>
<feature type="domain" description="J" evidence="2">
    <location>
        <begin position="150"/>
        <end position="204"/>
    </location>
</feature>
<evidence type="ECO:0000313" key="4">
    <source>
        <dbReference type="Proteomes" id="UP000229278"/>
    </source>
</evidence>
<dbReference type="SMART" id="SM00271">
    <property type="entry name" value="DnaJ"/>
    <property type="match status" value="1"/>
</dbReference>
<dbReference type="AlphaFoldDB" id="A0A2G6PG88"/>
<gene>
    <name evidence="3" type="ORF">CSA09_01655</name>
</gene>
<name>A0A2G6PG88_9GAMM</name>
<dbReference type="SUPFAM" id="SSF46565">
    <property type="entry name" value="Chaperone J-domain"/>
    <property type="match status" value="1"/>
</dbReference>
<organism evidence="3 4">
    <name type="scientific">Candidatus Contendibacter odensensis</name>
    <dbReference type="NCBI Taxonomy" id="1400860"/>
    <lineage>
        <taxon>Bacteria</taxon>
        <taxon>Pseudomonadati</taxon>
        <taxon>Pseudomonadota</taxon>
        <taxon>Gammaproteobacteria</taxon>
        <taxon>Candidatus Competibacteraceae</taxon>
        <taxon>Candidatus Contendibacter</taxon>
    </lineage>
</organism>
<dbReference type="InterPro" id="IPR021059">
    <property type="entry name" value="DnaJ-related_N"/>
</dbReference>
<dbReference type="CDD" id="cd06257">
    <property type="entry name" value="DnaJ"/>
    <property type="match status" value="1"/>
</dbReference>
<dbReference type="PROSITE" id="PS50076">
    <property type="entry name" value="DNAJ_2"/>
    <property type="match status" value="1"/>
</dbReference>
<comment type="caution">
    <text evidence="3">The sequence shown here is derived from an EMBL/GenBank/DDBJ whole genome shotgun (WGS) entry which is preliminary data.</text>
</comment>
<accession>A0A2G6PG88</accession>
<protein>
    <submittedName>
        <fullName evidence="3">Molecular chaperone DnaJ</fullName>
    </submittedName>
</protein>
<proteinExistence type="predicted"/>